<dbReference type="RefSeq" id="WP_090842286.1">
    <property type="nucleotide sequence ID" value="NZ_FORM01000013.1"/>
</dbReference>
<proteinExistence type="predicted"/>
<accession>A0A1I3T067</accession>
<name>A0A1I3T067_9FLAO</name>
<evidence type="ECO:0008006" key="3">
    <source>
        <dbReference type="Google" id="ProtNLM"/>
    </source>
</evidence>
<reference evidence="2" key="1">
    <citation type="submission" date="2016-10" db="EMBL/GenBank/DDBJ databases">
        <authorList>
            <person name="Varghese N."/>
            <person name="Submissions S."/>
        </authorList>
    </citation>
    <scope>NUCLEOTIDE SEQUENCE [LARGE SCALE GENOMIC DNA]</scope>
    <source>
        <strain evidence="2">DSM 28881</strain>
    </source>
</reference>
<gene>
    <name evidence="1" type="ORF">SAMN05443431_11325</name>
</gene>
<dbReference type="Proteomes" id="UP000199559">
    <property type="component" value="Unassembled WGS sequence"/>
</dbReference>
<sequence>MKYTFLIVSIFITTFVCGQNAVISFKENLLVKSNISTQSESFSIQDNGQSVIVNANNTYRLQVAANYKFLGLKVGFSPSSRNSNFKSKFINPQLNIFIKQWIQSFEYRKVKGFYQDNHADVLAQFPNLKTTSWIGTTSYVLNDNFSLKHLTHLTEWQRETAGSLVPTLRSGFNRLSNTIDNQKIAENSFDIAIAPAYYYTWAFKEHWFISSSIAPALGVRFTTEKIDQIATTKNTFITRALDFTLQFGYTSETISAGASFNFDSNAVNKKLTQSVVTDKSYASLYFGYRFIAPKFLKRTAKSIEDRFNL</sequence>
<dbReference type="InterPro" id="IPR025535">
    <property type="entry name" value="DUF4421"/>
</dbReference>
<dbReference type="STRING" id="1144750.SAMN05443431_11325"/>
<evidence type="ECO:0000313" key="2">
    <source>
        <dbReference type="Proteomes" id="UP000199559"/>
    </source>
</evidence>
<dbReference type="Pfam" id="PF14391">
    <property type="entry name" value="DUF4421"/>
    <property type="match status" value="1"/>
</dbReference>
<dbReference type="EMBL" id="FORM01000013">
    <property type="protein sequence ID" value="SFJ64325.1"/>
    <property type="molecule type" value="Genomic_DNA"/>
</dbReference>
<evidence type="ECO:0000313" key="1">
    <source>
        <dbReference type="EMBL" id="SFJ64325.1"/>
    </source>
</evidence>
<organism evidence="1 2">
    <name type="scientific">Olleya namhaensis</name>
    <dbReference type="NCBI Taxonomy" id="1144750"/>
    <lineage>
        <taxon>Bacteria</taxon>
        <taxon>Pseudomonadati</taxon>
        <taxon>Bacteroidota</taxon>
        <taxon>Flavobacteriia</taxon>
        <taxon>Flavobacteriales</taxon>
        <taxon>Flavobacteriaceae</taxon>
    </lineage>
</organism>
<dbReference type="AlphaFoldDB" id="A0A1I3T067"/>
<protein>
    <recommendedName>
        <fullName evidence="3">DUF4421 domain-containing protein</fullName>
    </recommendedName>
</protein>
<keyword evidence="2" id="KW-1185">Reference proteome</keyword>